<dbReference type="CDD" id="cd04598">
    <property type="entry name" value="CBS_pair_GGDEF_EAL"/>
    <property type="match status" value="1"/>
</dbReference>
<dbReference type="InterPro" id="IPR029787">
    <property type="entry name" value="Nucleotide_cyclase"/>
</dbReference>
<dbReference type="CDD" id="cd01949">
    <property type="entry name" value="GGDEF"/>
    <property type="match status" value="1"/>
</dbReference>
<name>A0A4R3YHP8_9PROT</name>
<proteinExistence type="predicted"/>
<dbReference type="AlphaFoldDB" id="A0A4R3YHP8"/>
<dbReference type="EMBL" id="SMCO01000001">
    <property type="protein sequence ID" value="TCV90798.1"/>
    <property type="molecule type" value="Genomic_DNA"/>
</dbReference>
<dbReference type="PANTHER" id="PTHR33121">
    <property type="entry name" value="CYCLIC DI-GMP PHOSPHODIESTERASE PDEF"/>
    <property type="match status" value="1"/>
</dbReference>
<evidence type="ECO:0000259" key="4">
    <source>
        <dbReference type="PROSITE" id="PS51371"/>
    </source>
</evidence>
<feature type="domain" description="EAL" evidence="2">
    <location>
        <begin position="10"/>
        <end position="260"/>
    </location>
</feature>
<dbReference type="InterPro" id="IPR000644">
    <property type="entry name" value="CBS_dom"/>
</dbReference>
<dbReference type="SMART" id="SM00052">
    <property type="entry name" value="EAL"/>
    <property type="match status" value="1"/>
</dbReference>
<dbReference type="Pfam" id="PF00563">
    <property type="entry name" value="EAL"/>
    <property type="match status" value="1"/>
</dbReference>
<evidence type="ECO:0000259" key="3">
    <source>
        <dbReference type="PROSITE" id="PS50887"/>
    </source>
</evidence>
<evidence type="ECO:0000256" key="1">
    <source>
        <dbReference type="PROSITE-ProRule" id="PRU00703"/>
    </source>
</evidence>
<feature type="domain" description="CBS" evidence="4">
    <location>
        <begin position="283"/>
        <end position="344"/>
    </location>
</feature>
<gene>
    <name evidence="5" type="ORF">EDC63_101772</name>
</gene>
<feature type="domain" description="GGDEF" evidence="3">
    <location>
        <begin position="442"/>
        <end position="593"/>
    </location>
</feature>
<evidence type="ECO:0000313" key="6">
    <source>
        <dbReference type="Proteomes" id="UP000295367"/>
    </source>
</evidence>
<dbReference type="InterPro" id="IPR001633">
    <property type="entry name" value="EAL_dom"/>
</dbReference>
<dbReference type="SUPFAM" id="SSF54631">
    <property type="entry name" value="CBS-domain pair"/>
    <property type="match status" value="1"/>
</dbReference>
<protein>
    <submittedName>
        <fullName evidence="5">Diguanylate cyclase (GGDEF)-like protein</fullName>
    </submittedName>
</protein>
<keyword evidence="1" id="KW-0129">CBS domain</keyword>
<dbReference type="Proteomes" id="UP000295367">
    <property type="component" value="Unassembled WGS sequence"/>
</dbReference>
<dbReference type="Gene3D" id="3.30.70.270">
    <property type="match status" value="1"/>
</dbReference>
<comment type="caution">
    <text evidence="5">The sequence shown here is derived from an EMBL/GenBank/DDBJ whole genome shotgun (WGS) entry which is preliminary data.</text>
</comment>
<dbReference type="CDD" id="cd01948">
    <property type="entry name" value="EAL"/>
    <property type="match status" value="1"/>
</dbReference>
<dbReference type="SMART" id="SM00267">
    <property type="entry name" value="GGDEF"/>
    <property type="match status" value="1"/>
</dbReference>
<dbReference type="NCBIfam" id="TIGR00254">
    <property type="entry name" value="GGDEF"/>
    <property type="match status" value="1"/>
</dbReference>
<dbReference type="Pfam" id="PF00571">
    <property type="entry name" value="CBS"/>
    <property type="match status" value="1"/>
</dbReference>
<organism evidence="5 6">
    <name type="scientific">Sulfurirhabdus autotrophica</name>
    <dbReference type="NCBI Taxonomy" id="1706046"/>
    <lineage>
        <taxon>Bacteria</taxon>
        <taxon>Pseudomonadati</taxon>
        <taxon>Pseudomonadota</taxon>
        <taxon>Betaproteobacteria</taxon>
        <taxon>Nitrosomonadales</taxon>
        <taxon>Sulfuricellaceae</taxon>
        <taxon>Sulfurirhabdus</taxon>
    </lineage>
</organism>
<dbReference type="GO" id="GO:0071111">
    <property type="term" value="F:cyclic-guanylate-specific phosphodiesterase activity"/>
    <property type="evidence" value="ECO:0007669"/>
    <property type="project" value="InterPro"/>
</dbReference>
<reference evidence="5 6" key="1">
    <citation type="submission" date="2019-03" db="EMBL/GenBank/DDBJ databases">
        <title>Genomic Encyclopedia of Type Strains, Phase IV (KMG-IV): sequencing the most valuable type-strain genomes for metagenomic binning, comparative biology and taxonomic classification.</title>
        <authorList>
            <person name="Goeker M."/>
        </authorList>
    </citation>
    <scope>NUCLEOTIDE SEQUENCE [LARGE SCALE GENOMIC DNA]</scope>
    <source>
        <strain evidence="5 6">DSM 100309</strain>
    </source>
</reference>
<evidence type="ECO:0000259" key="2">
    <source>
        <dbReference type="PROSITE" id="PS50883"/>
    </source>
</evidence>
<dbReference type="PROSITE" id="PS50883">
    <property type="entry name" value="EAL"/>
    <property type="match status" value="1"/>
</dbReference>
<dbReference type="Gene3D" id="3.10.580.10">
    <property type="entry name" value="CBS-domain"/>
    <property type="match status" value="1"/>
</dbReference>
<dbReference type="Pfam" id="PF00990">
    <property type="entry name" value="GGDEF"/>
    <property type="match status" value="1"/>
</dbReference>
<evidence type="ECO:0000313" key="5">
    <source>
        <dbReference type="EMBL" id="TCV90798.1"/>
    </source>
</evidence>
<dbReference type="SUPFAM" id="SSF141868">
    <property type="entry name" value="EAL domain-like"/>
    <property type="match status" value="1"/>
</dbReference>
<dbReference type="SUPFAM" id="SSF55073">
    <property type="entry name" value="Nucleotide cyclase"/>
    <property type="match status" value="1"/>
</dbReference>
<dbReference type="InterPro" id="IPR035919">
    <property type="entry name" value="EAL_sf"/>
</dbReference>
<keyword evidence="6" id="KW-1185">Reference proteome</keyword>
<dbReference type="InterPro" id="IPR000160">
    <property type="entry name" value="GGDEF_dom"/>
</dbReference>
<dbReference type="PROSITE" id="PS51371">
    <property type="entry name" value="CBS"/>
    <property type="match status" value="1"/>
</dbReference>
<accession>A0A4R3YHP8</accession>
<dbReference type="InterPro" id="IPR046342">
    <property type="entry name" value="CBS_dom_sf"/>
</dbReference>
<dbReference type="PANTHER" id="PTHR33121:SF76">
    <property type="entry name" value="SIGNALING PROTEIN"/>
    <property type="match status" value="1"/>
</dbReference>
<dbReference type="Gene3D" id="3.20.20.450">
    <property type="entry name" value="EAL domain"/>
    <property type="match status" value="1"/>
</dbReference>
<dbReference type="InterPro" id="IPR050706">
    <property type="entry name" value="Cyclic-di-GMP_PDE-like"/>
</dbReference>
<dbReference type="PROSITE" id="PS50887">
    <property type="entry name" value="GGDEF"/>
    <property type="match status" value="1"/>
</dbReference>
<sequence>MLNQIKNFPSNDMRDHLKEIIENRRLTAVFQPIISMRDGHIIGFEGLIRGPSDSLLHSPINLFKAANLNKLSVVMEQLCRQVVLETFVKLGLIGKLFLNVSPECLLKPDFKQGETLCYMQNLGINPDQVIIELTESQPTFDYNLLREATTHYREMGFEIAIDDLGEGFSGLRLWSEIRPDYVKIDKHFIQNINQDPLKLQFVQSIQKIAENAAARVIAEGIETQAELMIIKDLGIDFGQGYHIARPSSTPSVIAPIEISKALCLPGITVYPQSKSLTQNTISASRLLIEVPVVTPDTMNEEVYKIFSESPALQAIPVVKNGTPVGMINRHMLIDSFSKLYSRELYGKKACSKFMDSAPMIVDKDISIQALSHLMVASERRYLSDGFIITSKGEYIGIGTGHDLMREITQMQITAARYANPLTLLPGNVPINEHIDRLIHSQASFVVCYCDLDNFKPFNDKYGYRRGDDIIQLTGKTLSNICNPDCDFIGHIGGDDFFILFQSADWEERCQDALSEFSKLIAPFFSASDFAQGGFITADRKNEQVFQPLTTLSIGAVRIEPGIFNSHNEVSSVAAEAKKRAKAIHGNSLFIDRRHYCNETRDCHSTEECALIT</sequence>
<dbReference type="InterPro" id="IPR043128">
    <property type="entry name" value="Rev_trsase/Diguanyl_cyclase"/>
</dbReference>